<dbReference type="Pfam" id="PF01753">
    <property type="entry name" value="zf-MYND"/>
    <property type="match status" value="1"/>
</dbReference>
<keyword evidence="3" id="KW-0862">Zinc</keyword>
<feature type="domain" description="SET" evidence="5">
    <location>
        <begin position="20"/>
        <end position="240"/>
    </location>
</feature>
<dbReference type="CDD" id="cd20071">
    <property type="entry name" value="SET_SMYD"/>
    <property type="match status" value="1"/>
</dbReference>
<evidence type="ECO:0000256" key="2">
    <source>
        <dbReference type="ARBA" id="ARBA00022771"/>
    </source>
</evidence>
<keyword evidence="2 4" id="KW-0863">Zinc-finger</keyword>
<keyword evidence="8" id="KW-1185">Reference proteome</keyword>
<dbReference type="PANTHER" id="PTHR12197:SF251">
    <property type="entry name" value="EG:BACR7C10.4 PROTEIN"/>
    <property type="match status" value="1"/>
</dbReference>
<feature type="domain" description="MYND-type" evidence="6">
    <location>
        <begin position="34"/>
        <end position="72"/>
    </location>
</feature>
<evidence type="ECO:0000313" key="8">
    <source>
        <dbReference type="Proteomes" id="UP000827092"/>
    </source>
</evidence>
<dbReference type="GO" id="GO:0008276">
    <property type="term" value="F:protein methyltransferase activity"/>
    <property type="evidence" value="ECO:0007669"/>
    <property type="project" value="UniProtKB-ARBA"/>
</dbReference>
<dbReference type="InterPro" id="IPR002893">
    <property type="entry name" value="Znf_MYND"/>
</dbReference>
<proteinExistence type="predicted"/>
<evidence type="ECO:0000256" key="1">
    <source>
        <dbReference type="ARBA" id="ARBA00022723"/>
    </source>
</evidence>
<dbReference type="PROSITE" id="PS50280">
    <property type="entry name" value="SET"/>
    <property type="match status" value="1"/>
</dbReference>
<name>A0AAV6TXV3_9ARAC</name>
<dbReference type="PANTHER" id="PTHR12197">
    <property type="entry name" value="HISTONE-LYSINE N-METHYLTRANSFERASE SMYD"/>
    <property type="match status" value="1"/>
</dbReference>
<dbReference type="SUPFAM" id="SSF82199">
    <property type="entry name" value="SET domain"/>
    <property type="match status" value="1"/>
</dbReference>
<dbReference type="Gene3D" id="1.10.220.160">
    <property type="match status" value="1"/>
</dbReference>
<dbReference type="InterPro" id="IPR046341">
    <property type="entry name" value="SET_dom_sf"/>
</dbReference>
<comment type="caution">
    <text evidence="7">The sequence shown here is derived from an EMBL/GenBank/DDBJ whole genome shotgun (WGS) entry which is preliminary data.</text>
</comment>
<dbReference type="AlphaFoldDB" id="A0AAV6TXV3"/>
<accession>A0AAV6TXV3</accession>
<dbReference type="InterPro" id="IPR050869">
    <property type="entry name" value="H3K4_H4K5_MeTrfase"/>
</dbReference>
<dbReference type="Gene3D" id="2.170.270.10">
    <property type="entry name" value="SET domain"/>
    <property type="match status" value="1"/>
</dbReference>
<protein>
    <submittedName>
        <fullName evidence="7">Uncharacterized protein</fullName>
    </submittedName>
</protein>
<dbReference type="PROSITE" id="PS50865">
    <property type="entry name" value="ZF_MYND_2"/>
    <property type="match status" value="1"/>
</dbReference>
<organism evidence="7 8">
    <name type="scientific">Oedothorax gibbosus</name>
    <dbReference type="NCBI Taxonomy" id="931172"/>
    <lineage>
        <taxon>Eukaryota</taxon>
        <taxon>Metazoa</taxon>
        <taxon>Ecdysozoa</taxon>
        <taxon>Arthropoda</taxon>
        <taxon>Chelicerata</taxon>
        <taxon>Arachnida</taxon>
        <taxon>Araneae</taxon>
        <taxon>Araneomorphae</taxon>
        <taxon>Entelegynae</taxon>
        <taxon>Araneoidea</taxon>
        <taxon>Linyphiidae</taxon>
        <taxon>Erigoninae</taxon>
        <taxon>Oedothorax</taxon>
    </lineage>
</organism>
<dbReference type="GO" id="GO:0008270">
    <property type="term" value="F:zinc ion binding"/>
    <property type="evidence" value="ECO:0007669"/>
    <property type="project" value="UniProtKB-KW"/>
</dbReference>
<keyword evidence="1" id="KW-0479">Metal-binding</keyword>
<dbReference type="Proteomes" id="UP000827092">
    <property type="component" value="Unassembled WGS sequence"/>
</dbReference>
<dbReference type="GO" id="GO:0005634">
    <property type="term" value="C:nucleus"/>
    <property type="evidence" value="ECO:0007669"/>
    <property type="project" value="TreeGrafter"/>
</dbReference>
<dbReference type="GO" id="GO:0008757">
    <property type="term" value="F:S-adenosylmethionine-dependent methyltransferase activity"/>
    <property type="evidence" value="ECO:0007669"/>
    <property type="project" value="UniProtKB-ARBA"/>
</dbReference>
<evidence type="ECO:0000259" key="6">
    <source>
        <dbReference type="PROSITE" id="PS50865"/>
    </source>
</evidence>
<dbReference type="InterPro" id="IPR001214">
    <property type="entry name" value="SET_dom"/>
</dbReference>
<dbReference type="PROSITE" id="PS01360">
    <property type="entry name" value="ZF_MYND_1"/>
    <property type="match status" value="1"/>
</dbReference>
<evidence type="ECO:0000313" key="7">
    <source>
        <dbReference type="EMBL" id="KAG8176639.1"/>
    </source>
</evidence>
<evidence type="ECO:0000256" key="4">
    <source>
        <dbReference type="PROSITE-ProRule" id="PRU00134"/>
    </source>
</evidence>
<dbReference type="EMBL" id="JAFNEN010000861">
    <property type="protein sequence ID" value="KAG8176639.1"/>
    <property type="molecule type" value="Genomic_DNA"/>
</dbReference>
<evidence type="ECO:0000256" key="3">
    <source>
        <dbReference type="ARBA" id="ARBA00022833"/>
    </source>
</evidence>
<dbReference type="GO" id="GO:0008170">
    <property type="term" value="F:N-methyltransferase activity"/>
    <property type="evidence" value="ECO:0007669"/>
    <property type="project" value="UniProtKB-ARBA"/>
</dbReference>
<dbReference type="Gene3D" id="6.10.140.2220">
    <property type="match status" value="1"/>
</dbReference>
<dbReference type="SUPFAM" id="SSF144232">
    <property type="entry name" value="HIT/MYND zinc finger-like"/>
    <property type="match status" value="1"/>
</dbReference>
<gene>
    <name evidence="7" type="ORF">JTE90_022060</name>
</gene>
<dbReference type="Pfam" id="PF00856">
    <property type="entry name" value="SET"/>
    <property type="match status" value="1"/>
</dbReference>
<reference evidence="7 8" key="1">
    <citation type="journal article" date="2022" name="Nat. Ecol. Evol.">
        <title>A masculinizing supergene underlies an exaggerated male reproductive morph in a spider.</title>
        <authorList>
            <person name="Hendrickx F."/>
            <person name="De Corte Z."/>
            <person name="Sonet G."/>
            <person name="Van Belleghem S.M."/>
            <person name="Kostlbacher S."/>
            <person name="Vangestel C."/>
        </authorList>
    </citation>
    <scope>NUCLEOTIDE SEQUENCE [LARGE SCALE GENOMIC DNA]</scope>
    <source>
        <strain evidence="7">W744_W776</strain>
    </source>
</reference>
<sequence length="451" mass="51925">MSILASKSYYPGDVICVEKPFVKVLKHEWWDKMCSGCCSKNTGLKKCGACKIMKYCGNNCQKNDWPDHKFECPYLRNYTDFRNEDVVHLIGKLILKLKGQDWKSAISKILNVEVSFDDLLSHSDRGFQNSSCDRQNISNTVESFIGKENMPDKEILLELFGKVIINRFGFTCGKYPYSNDLENGVDMLSRDNDGSAIFMGVSKIDHSCIPNAVFYINGDSITVRAQRDIKKSEKITIAYTHMVSSPDAYLSHEFAKLKFKEKCYCSDCSQIPGESKLTKILDASKAADVLLDTRKALNAFSKSGRTKCPNPENTMTRDYLKNLLKRQDEALGRTHLRRMQLLSLLYPLEYQNESKEEVISKEEMRAGYVELTESMREVWGDYYFELLPYYRKIGLLNQDLKNQTVAKAYGYKVWRLESVSYGSCFNFDNGRWEDALSEEEFQYLLRQNSAE</sequence>
<evidence type="ECO:0000259" key="5">
    <source>
        <dbReference type="PROSITE" id="PS50280"/>
    </source>
</evidence>